<dbReference type="SUPFAM" id="SSF110296">
    <property type="entry name" value="Oligoxyloglucan reducing end-specific cellobiohydrolase"/>
    <property type="match status" value="1"/>
</dbReference>
<dbReference type="Gene3D" id="2.130.10.10">
    <property type="entry name" value="YVTN repeat-like/Quinoprotein amine dehydrogenase"/>
    <property type="match status" value="1"/>
</dbReference>
<comment type="caution">
    <text evidence="1">The sequence shown here is derived from an EMBL/GenBank/DDBJ whole genome shotgun (WGS) entry which is preliminary data.</text>
</comment>
<name>A0ABD6CDB4_9EURY</name>
<protein>
    <submittedName>
        <fullName evidence="1">WD40/YVTN/BNR-like repeat-containing protein</fullName>
    </submittedName>
</protein>
<sequence>MRVHVAANDRILATSGRQLFSGRDPDSLSRCGGIPRDLATEGVKNTLVTARPWKSLLEGIVGQFPTVNVWSVTEADLIATLGRYVYRSPDGGRTWRQTLELPPSSGQMGVLPSAVAVADGTVYLGEYPLDSDASPRLLASTDCGATWTTAHRFPDVRHVHSVQVDPYDDGLWLTTGDVDRACRLYRYRPQDGQLRVVGGGSQSWRAVELAITADAILWGMDCVYSDVNRVYRLPRSELGTSSPTPEVVHTLPSSVFYAAVLSVDDEWVAFSTAIETGGDSTAPDAGGGSTDDEAVVVASSSASNYSEWYELKRYRKRRCLSDSQTLGEFLPNANAYVFLHASPERGFVLNPCNTRRDDGQIVQIPPERFLTIYERYPRS</sequence>
<proteinExistence type="predicted"/>
<organism evidence="1 2">
    <name type="scientific">Halorientalis brevis</name>
    <dbReference type="NCBI Taxonomy" id="1126241"/>
    <lineage>
        <taxon>Archaea</taxon>
        <taxon>Methanobacteriati</taxon>
        <taxon>Methanobacteriota</taxon>
        <taxon>Stenosarchaea group</taxon>
        <taxon>Halobacteria</taxon>
        <taxon>Halobacteriales</taxon>
        <taxon>Haloarculaceae</taxon>
        <taxon>Halorientalis</taxon>
    </lineage>
</organism>
<keyword evidence="2" id="KW-1185">Reference proteome</keyword>
<gene>
    <name evidence="1" type="ORF">ACFR9U_15195</name>
</gene>
<accession>A0ABD6CDB4</accession>
<dbReference type="EMBL" id="JBHUDJ010000011">
    <property type="protein sequence ID" value="MFD1588326.1"/>
    <property type="molecule type" value="Genomic_DNA"/>
</dbReference>
<dbReference type="Proteomes" id="UP001597119">
    <property type="component" value="Unassembled WGS sequence"/>
</dbReference>
<dbReference type="AlphaFoldDB" id="A0ABD6CDB4"/>
<evidence type="ECO:0000313" key="2">
    <source>
        <dbReference type="Proteomes" id="UP001597119"/>
    </source>
</evidence>
<reference evidence="1 2" key="1">
    <citation type="journal article" date="2019" name="Int. J. Syst. Evol. Microbiol.">
        <title>The Global Catalogue of Microorganisms (GCM) 10K type strain sequencing project: providing services to taxonomists for standard genome sequencing and annotation.</title>
        <authorList>
            <consortium name="The Broad Institute Genomics Platform"/>
            <consortium name="The Broad Institute Genome Sequencing Center for Infectious Disease"/>
            <person name="Wu L."/>
            <person name="Ma J."/>
        </authorList>
    </citation>
    <scope>NUCLEOTIDE SEQUENCE [LARGE SCALE GENOMIC DNA]</scope>
    <source>
        <strain evidence="1 2">CGMCC 1.12125</strain>
    </source>
</reference>
<evidence type="ECO:0000313" key="1">
    <source>
        <dbReference type="EMBL" id="MFD1588326.1"/>
    </source>
</evidence>
<dbReference type="CDD" id="cd15482">
    <property type="entry name" value="Sialidase_non-viral"/>
    <property type="match status" value="1"/>
</dbReference>
<dbReference type="InterPro" id="IPR015943">
    <property type="entry name" value="WD40/YVTN_repeat-like_dom_sf"/>
</dbReference>
<dbReference type="RefSeq" id="WP_379814679.1">
    <property type="nucleotide sequence ID" value="NZ_JBHUDJ010000011.1"/>
</dbReference>